<evidence type="ECO:0000313" key="1">
    <source>
        <dbReference type="EMBL" id="EHP91328.1"/>
    </source>
</evidence>
<evidence type="ECO:0000313" key="2">
    <source>
        <dbReference type="Proteomes" id="UP000004382"/>
    </source>
</evidence>
<protein>
    <submittedName>
        <fullName evidence="1">Uncharacterized protein</fullName>
    </submittedName>
</protein>
<organism evidence="1 2">
    <name type="scientific">Methylorubrum extorquens DSM 13060</name>
    <dbReference type="NCBI Taxonomy" id="882800"/>
    <lineage>
        <taxon>Bacteria</taxon>
        <taxon>Pseudomonadati</taxon>
        <taxon>Pseudomonadota</taxon>
        <taxon>Alphaproteobacteria</taxon>
        <taxon>Hyphomicrobiales</taxon>
        <taxon>Methylobacteriaceae</taxon>
        <taxon>Methylorubrum</taxon>
    </lineage>
</organism>
<sequence>MRSTSMRISCCTTLLSEPLSLGRTKPHSSRLSCCKCRFGAPADHLPFALSYGSHDVQHHTIGRGYVAGSDFDAALH</sequence>
<name>H1KMB6_METEX</name>
<accession>H1KMB6</accession>
<dbReference type="EMBL" id="AGJK01000116">
    <property type="protein sequence ID" value="EHP91328.1"/>
    <property type="molecule type" value="Genomic_DNA"/>
</dbReference>
<dbReference type="AlphaFoldDB" id="H1KMB6"/>
<reference evidence="1 2" key="1">
    <citation type="submission" date="2011-09" db="EMBL/GenBank/DDBJ databases">
        <title>The draft genome of Methylobacterium extorquens DSM 13060.</title>
        <authorList>
            <consortium name="US DOE Joint Genome Institute (JGI-PGF)"/>
            <person name="Lucas S."/>
            <person name="Han J."/>
            <person name="Lapidus A."/>
            <person name="Cheng J.-F."/>
            <person name="Goodwin L."/>
            <person name="Pitluck S."/>
            <person name="Peters L."/>
            <person name="Land M.L."/>
            <person name="Hauser L."/>
            <person name="Koskimaki J."/>
            <person name="Halonen O."/>
            <person name="Pirttila A."/>
            <person name="Frank C."/>
            <person name="Woyke T.J."/>
        </authorList>
    </citation>
    <scope>NUCLEOTIDE SEQUENCE [LARGE SCALE GENOMIC DNA]</scope>
    <source>
        <strain evidence="1 2">DSM 13060</strain>
    </source>
</reference>
<comment type="caution">
    <text evidence="1">The sequence shown here is derived from an EMBL/GenBank/DDBJ whole genome shotgun (WGS) entry which is preliminary data.</text>
</comment>
<gene>
    <name evidence="1" type="ORF">MetexDRAFT_3779</name>
</gene>
<proteinExistence type="predicted"/>
<dbReference type="Proteomes" id="UP000004382">
    <property type="component" value="Unassembled WGS sequence"/>
</dbReference>